<dbReference type="PANTHER" id="PTHR33304:SF9">
    <property type="entry name" value="RING_FYVE_PHD ZINC FINGER SUPERFAMILY PROTEIN"/>
    <property type="match status" value="1"/>
</dbReference>
<evidence type="ECO:0000256" key="4">
    <source>
        <dbReference type="ARBA" id="ARBA00023015"/>
    </source>
</evidence>
<reference evidence="8" key="1">
    <citation type="submission" date="2019-07" db="EMBL/GenBank/DDBJ databases">
        <title>De Novo Assembly of kiwifruit Actinidia rufa.</title>
        <authorList>
            <person name="Sugita-Konishi S."/>
            <person name="Sato K."/>
            <person name="Mori E."/>
            <person name="Abe Y."/>
            <person name="Kisaki G."/>
            <person name="Hamano K."/>
            <person name="Suezawa K."/>
            <person name="Otani M."/>
            <person name="Fukuda T."/>
            <person name="Manabe T."/>
            <person name="Gomi K."/>
            <person name="Tabuchi M."/>
            <person name="Akimitsu K."/>
            <person name="Kataoka I."/>
        </authorList>
    </citation>
    <scope>NUCLEOTIDE SEQUENCE [LARGE SCALE GENOMIC DNA]</scope>
    <source>
        <strain evidence="8">cv. Fuchu</strain>
    </source>
</reference>
<comment type="caution">
    <text evidence="7">The sequence shown here is derived from an EMBL/GenBank/DDBJ whole genome shotgun (WGS) entry which is preliminary data.</text>
</comment>
<evidence type="ECO:0000313" key="8">
    <source>
        <dbReference type="Proteomes" id="UP000585474"/>
    </source>
</evidence>
<keyword evidence="3" id="KW-0862">Zinc</keyword>
<keyword evidence="5" id="KW-0804">Transcription</keyword>
<keyword evidence="1" id="KW-0479">Metal-binding</keyword>
<keyword evidence="8" id="KW-1185">Reference proteome</keyword>
<name>A0A7J0DDD5_9ERIC</name>
<evidence type="ECO:0000256" key="1">
    <source>
        <dbReference type="ARBA" id="ARBA00022723"/>
    </source>
</evidence>
<keyword evidence="4" id="KW-0805">Transcription regulation</keyword>
<protein>
    <submittedName>
        <fullName evidence="7">RING/FYVE/PHD zinc finger superfamily protein</fullName>
    </submittedName>
</protein>
<dbReference type="AlphaFoldDB" id="A0A7J0DDD5"/>
<feature type="domain" description="AIPP2-like SPOC-like" evidence="6">
    <location>
        <begin position="242"/>
        <end position="281"/>
    </location>
</feature>
<dbReference type="GO" id="GO:0034244">
    <property type="term" value="P:negative regulation of transcription elongation by RNA polymerase II"/>
    <property type="evidence" value="ECO:0007669"/>
    <property type="project" value="InterPro"/>
</dbReference>
<dbReference type="Proteomes" id="UP000585474">
    <property type="component" value="Unassembled WGS sequence"/>
</dbReference>
<evidence type="ECO:0000259" key="6">
    <source>
        <dbReference type="Pfam" id="PF23121"/>
    </source>
</evidence>
<evidence type="ECO:0000256" key="3">
    <source>
        <dbReference type="ARBA" id="ARBA00022833"/>
    </source>
</evidence>
<gene>
    <name evidence="7" type="ORF">Acr_00g0023270</name>
</gene>
<sequence length="281" mass="30071">MLLIMTAILTFILSRNPAFLTGTLLKSNSFNSVNAKPKGKLVDKVVLQKHKSTRELASLNVKDGAIRSIGKSISFKSVKMLSPKSCGESYSLPSVSNNYEPKCVQSNCKTSTLSKSTSYVARRGPGMPAPLGELKMQSCALGVTGASSANGISNFTESSCCGTSALESTNLGEKIRDSSIYHSRLSIAAGGSAPAATWKTGDNRLIDPSDGKPFISDLPSHASSTVPFLLKMSIIPQHEYIWQGVFEVQSNRKDPELPDGIQEHLSTCASPKVLEVAKKFP</sequence>
<evidence type="ECO:0000256" key="2">
    <source>
        <dbReference type="ARBA" id="ARBA00022771"/>
    </source>
</evidence>
<dbReference type="GO" id="GO:0008270">
    <property type="term" value="F:zinc ion binding"/>
    <property type="evidence" value="ECO:0007669"/>
    <property type="project" value="UniProtKB-KW"/>
</dbReference>
<evidence type="ECO:0000313" key="7">
    <source>
        <dbReference type="EMBL" id="GFS32572.1"/>
    </source>
</evidence>
<accession>A0A7J0DDD5</accession>
<dbReference type="Pfam" id="PF23121">
    <property type="entry name" value="SPOC_AIPP2"/>
    <property type="match status" value="1"/>
</dbReference>
<dbReference type="GO" id="GO:0140566">
    <property type="term" value="F:histone reader activity"/>
    <property type="evidence" value="ECO:0007669"/>
    <property type="project" value="InterPro"/>
</dbReference>
<keyword evidence="2" id="KW-0863">Zinc-finger</keyword>
<dbReference type="InterPro" id="IPR056280">
    <property type="entry name" value="AIPP2-like_SPOC"/>
</dbReference>
<dbReference type="InterPro" id="IPR049914">
    <property type="entry name" value="PHD1-3/5-6"/>
</dbReference>
<evidence type="ECO:0000256" key="5">
    <source>
        <dbReference type="ARBA" id="ARBA00023163"/>
    </source>
</evidence>
<dbReference type="EMBL" id="BJWL01000165">
    <property type="protein sequence ID" value="GFS32572.1"/>
    <property type="molecule type" value="Genomic_DNA"/>
</dbReference>
<organism evidence="7 8">
    <name type="scientific">Actinidia rufa</name>
    <dbReference type="NCBI Taxonomy" id="165716"/>
    <lineage>
        <taxon>Eukaryota</taxon>
        <taxon>Viridiplantae</taxon>
        <taxon>Streptophyta</taxon>
        <taxon>Embryophyta</taxon>
        <taxon>Tracheophyta</taxon>
        <taxon>Spermatophyta</taxon>
        <taxon>Magnoliopsida</taxon>
        <taxon>eudicotyledons</taxon>
        <taxon>Gunneridae</taxon>
        <taxon>Pentapetalae</taxon>
        <taxon>asterids</taxon>
        <taxon>Ericales</taxon>
        <taxon>Actinidiaceae</taxon>
        <taxon>Actinidia</taxon>
    </lineage>
</organism>
<dbReference type="PANTHER" id="PTHR33304">
    <property type="match status" value="1"/>
</dbReference>
<dbReference type="OrthoDB" id="787137at2759"/>
<proteinExistence type="predicted"/>